<feature type="domain" description="RNA polymerase sigma-70 region 2" evidence="3">
    <location>
        <begin position="492"/>
        <end position="532"/>
    </location>
</feature>
<dbReference type="GO" id="GO:0006352">
    <property type="term" value="P:DNA-templated transcription initiation"/>
    <property type="evidence" value="ECO:0007669"/>
    <property type="project" value="InterPro"/>
</dbReference>
<dbReference type="InterPro" id="IPR014284">
    <property type="entry name" value="RNA_pol_sigma-70_dom"/>
</dbReference>
<sequence length="738" mass="83040">MERCYIKGPMTDEESISFFAAVTNDPLHGFHMNNYCVLRQEVANSIDEVGGFVQITMDELRSSSTDADKEAHDYIISTIANFLLQLVSGISNVCAERDNRNNSGDQLPPVLPLDLCVVLSRDFVSCLGDQRIRLRHNFSEEEVGNIDEQCWSPLGSEFEQLKMFCGAIASIMPSTSSVESDFFLINWTKDPNSQSLKTASVLHSSFKLFAIAKSSKDDITSYDDGPMKRQRRRIPRKTNTIGRPSPRPSNLSKSTRSDPTTSVAARRRAPTRKYGLMQYELLSKEEEQRMGKQVRRAVDLKKKLLHVQETKELDRLERIQKQREDMLYLRWGEDDLDEEALFSMEDKLEEFLMRNRRGSSNKRSGHYIADYGYDFIEADDEEALGLSLHGIDGIDALERFDSRSVISKGSASLDMMDITLTNEEIQEELGLPGGRDELIRILVEGSLAKERLIKSNIRLVISISRKWLLRSATSGEGTFNKRILDGTSTRPSLDEVVQEGIMGLATAVERFEPERNLKLSTYATYYITNEVRKCFQSATTGCLRVPPAYFNIRIRYQKLVKNHYSKTGMTLDIQIAADSLGLKKERLEFILRTTQPLNELDAAVVSSLGRGGNGAGKAGSSMQGVETLPTFSDMLQCMEPTPEAVVERSLLRQCLENALAAELSPHERDVIRLRHGLDDGVSRSVKEVMESCGGMLSQTDIRKAESRAYSKLRVPSSVHNQRLMGFATEFASFETLDG</sequence>
<dbReference type="OrthoDB" id="47406at2759"/>
<gene>
    <name evidence="4" type="ORF">IV203_002040</name>
</gene>
<comment type="similarity">
    <text evidence="1">Belongs to the sigma-70 factor family.</text>
</comment>
<evidence type="ECO:0000259" key="3">
    <source>
        <dbReference type="Pfam" id="PF04542"/>
    </source>
</evidence>
<reference evidence="4" key="2">
    <citation type="submission" date="2021-04" db="EMBL/GenBank/DDBJ databases">
        <authorList>
            <person name="Podell S."/>
        </authorList>
    </citation>
    <scope>NUCLEOTIDE SEQUENCE</scope>
    <source>
        <strain evidence="4">Hildebrandi</strain>
    </source>
</reference>
<comment type="caution">
    <text evidence="4">The sequence shown here is derived from an EMBL/GenBank/DDBJ whole genome shotgun (WGS) entry which is preliminary data.</text>
</comment>
<feature type="region of interest" description="Disordered" evidence="2">
    <location>
        <begin position="220"/>
        <end position="269"/>
    </location>
</feature>
<organism evidence="4 5">
    <name type="scientific">Nitzschia inconspicua</name>
    <dbReference type="NCBI Taxonomy" id="303405"/>
    <lineage>
        <taxon>Eukaryota</taxon>
        <taxon>Sar</taxon>
        <taxon>Stramenopiles</taxon>
        <taxon>Ochrophyta</taxon>
        <taxon>Bacillariophyta</taxon>
        <taxon>Bacillariophyceae</taxon>
        <taxon>Bacillariophycidae</taxon>
        <taxon>Bacillariales</taxon>
        <taxon>Bacillariaceae</taxon>
        <taxon>Nitzschia</taxon>
    </lineage>
</organism>
<proteinExistence type="inferred from homology"/>
<evidence type="ECO:0000256" key="2">
    <source>
        <dbReference type="SAM" id="MobiDB-lite"/>
    </source>
</evidence>
<dbReference type="NCBIfam" id="TIGR02937">
    <property type="entry name" value="sigma70-ECF"/>
    <property type="match status" value="1"/>
</dbReference>
<dbReference type="Proteomes" id="UP000693970">
    <property type="component" value="Unassembled WGS sequence"/>
</dbReference>
<dbReference type="PANTHER" id="PTHR30603">
    <property type="entry name" value="RNA POLYMERASE SIGMA FACTOR RPO"/>
    <property type="match status" value="1"/>
</dbReference>
<evidence type="ECO:0000313" key="5">
    <source>
        <dbReference type="Proteomes" id="UP000693970"/>
    </source>
</evidence>
<name>A0A9K3L833_9STRA</name>
<dbReference type="Pfam" id="PF04542">
    <property type="entry name" value="Sigma70_r2"/>
    <property type="match status" value="1"/>
</dbReference>
<evidence type="ECO:0000256" key="1">
    <source>
        <dbReference type="ARBA" id="ARBA00007788"/>
    </source>
</evidence>
<dbReference type="AlphaFoldDB" id="A0A9K3L833"/>
<feature type="compositionally biased region" description="Polar residues" evidence="2">
    <location>
        <begin position="237"/>
        <end position="263"/>
    </location>
</feature>
<accession>A0A9K3L833</accession>
<dbReference type="InterPro" id="IPR007627">
    <property type="entry name" value="RNA_pol_sigma70_r2"/>
</dbReference>
<dbReference type="InterPro" id="IPR050239">
    <property type="entry name" value="Sigma-70_RNA_pol_init_factors"/>
</dbReference>
<evidence type="ECO:0000313" key="4">
    <source>
        <dbReference type="EMBL" id="KAG7357352.1"/>
    </source>
</evidence>
<dbReference type="PANTHER" id="PTHR30603:SF47">
    <property type="entry name" value="RNA POLYMERASE SIGMA FACTOR SIGD, CHLOROPLASTIC"/>
    <property type="match status" value="1"/>
</dbReference>
<dbReference type="EMBL" id="JAGRRH010000015">
    <property type="protein sequence ID" value="KAG7357352.1"/>
    <property type="molecule type" value="Genomic_DNA"/>
</dbReference>
<protein>
    <submittedName>
        <fullName evidence="4">RNA polymerase sigma factor RpoD</fullName>
    </submittedName>
</protein>
<reference evidence="4" key="1">
    <citation type="journal article" date="2021" name="Sci. Rep.">
        <title>Diploid genomic architecture of Nitzschia inconspicua, an elite biomass production diatom.</title>
        <authorList>
            <person name="Oliver A."/>
            <person name="Podell S."/>
            <person name="Pinowska A."/>
            <person name="Traller J.C."/>
            <person name="Smith S.R."/>
            <person name="McClure R."/>
            <person name="Beliaev A."/>
            <person name="Bohutskyi P."/>
            <person name="Hill E.A."/>
            <person name="Rabines A."/>
            <person name="Zheng H."/>
            <person name="Allen L.Z."/>
            <person name="Kuo A."/>
            <person name="Grigoriev I.V."/>
            <person name="Allen A.E."/>
            <person name="Hazlebeck D."/>
            <person name="Allen E.E."/>
        </authorList>
    </citation>
    <scope>NUCLEOTIDE SEQUENCE</scope>
    <source>
        <strain evidence="4">Hildebrandi</strain>
    </source>
</reference>
<keyword evidence="5" id="KW-1185">Reference proteome</keyword>
<dbReference type="GO" id="GO:0003700">
    <property type="term" value="F:DNA-binding transcription factor activity"/>
    <property type="evidence" value="ECO:0007669"/>
    <property type="project" value="InterPro"/>
</dbReference>